<comment type="caution">
    <text evidence="3">The sequence shown here is derived from an EMBL/GenBank/DDBJ whole genome shotgun (WGS) entry which is preliminary data.</text>
</comment>
<feature type="region of interest" description="Disordered" evidence="1">
    <location>
        <begin position="1606"/>
        <end position="1631"/>
    </location>
</feature>
<keyword evidence="4" id="KW-1185">Reference proteome</keyword>
<feature type="region of interest" description="Disordered" evidence="1">
    <location>
        <begin position="1219"/>
        <end position="1283"/>
    </location>
</feature>
<feature type="compositionally biased region" description="Basic and acidic residues" evidence="1">
    <location>
        <begin position="476"/>
        <end position="494"/>
    </location>
</feature>
<feature type="compositionally biased region" description="Basic and acidic residues" evidence="1">
    <location>
        <begin position="117"/>
        <end position="136"/>
    </location>
</feature>
<proteinExistence type="predicted"/>
<evidence type="ECO:0000313" key="3">
    <source>
        <dbReference type="EMBL" id="PUU73272.1"/>
    </source>
</evidence>
<dbReference type="EMBL" id="NESQ01000394">
    <property type="protein sequence ID" value="PUU73272.1"/>
    <property type="molecule type" value="Genomic_DNA"/>
</dbReference>
<protein>
    <submittedName>
        <fullName evidence="3">Uncharacterized protein</fullName>
    </submittedName>
</protein>
<feature type="region of interest" description="Disordered" evidence="1">
    <location>
        <begin position="1311"/>
        <end position="1333"/>
    </location>
</feature>
<gene>
    <name evidence="3" type="ORF">B9Z19DRAFT_1135507</name>
</gene>
<dbReference type="STRING" id="42251.A0A2T6ZCQ4"/>
<feature type="compositionally biased region" description="Basic and acidic residues" evidence="1">
    <location>
        <begin position="588"/>
        <end position="599"/>
    </location>
</feature>
<feature type="region of interest" description="Disordered" evidence="1">
    <location>
        <begin position="1"/>
        <end position="807"/>
    </location>
</feature>
<dbReference type="Proteomes" id="UP000244722">
    <property type="component" value="Unassembled WGS sequence"/>
</dbReference>
<feature type="compositionally biased region" description="Basic and acidic residues" evidence="1">
    <location>
        <begin position="269"/>
        <end position="286"/>
    </location>
</feature>
<feature type="compositionally biased region" description="Basic and acidic residues" evidence="1">
    <location>
        <begin position="733"/>
        <end position="746"/>
    </location>
</feature>
<feature type="transmembrane region" description="Helical" evidence="2">
    <location>
        <begin position="1642"/>
        <end position="1663"/>
    </location>
</feature>
<feature type="region of interest" description="Disordered" evidence="1">
    <location>
        <begin position="864"/>
        <end position="1207"/>
    </location>
</feature>
<evidence type="ECO:0000256" key="2">
    <source>
        <dbReference type="SAM" id="Phobius"/>
    </source>
</evidence>
<feature type="compositionally biased region" description="Basic and acidic residues" evidence="1">
    <location>
        <begin position="934"/>
        <end position="985"/>
    </location>
</feature>
<feature type="compositionally biased region" description="Basic and acidic residues" evidence="1">
    <location>
        <begin position="1101"/>
        <end position="1115"/>
    </location>
</feature>
<keyword evidence="2" id="KW-0812">Transmembrane</keyword>
<organism evidence="3 4">
    <name type="scientific">Tuber borchii</name>
    <name type="common">White truffle</name>
    <dbReference type="NCBI Taxonomy" id="42251"/>
    <lineage>
        <taxon>Eukaryota</taxon>
        <taxon>Fungi</taxon>
        <taxon>Dikarya</taxon>
        <taxon>Ascomycota</taxon>
        <taxon>Pezizomycotina</taxon>
        <taxon>Pezizomycetes</taxon>
        <taxon>Pezizales</taxon>
        <taxon>Tuberaceae</taxon>
        <taxon>Tuber</taxon>
    </lineage>
</organism>
<feature type="compositionally biased region" description="Polar residues" evidence="1">
    <location>
        <begin position="1158"/>
        <end position="1171"/>
    </location>
</feature>
<evidence type="ECO:0000256" key="1">
    <source>
        <dbReference type="SAM" id="MobiDB-lite"/>
    </source>
</evidence>
<feature type="compositionally biased region" description="Basic and acidic residues" evidence="1">
    <location>
        <begin position="431"/>
        <end position="440"/>
    </location>
</feature>
<feature type="compositionally biased region" description="Basic and acidic residues" evidence="1">
    <location>
        <begin position="317"/>
        <end position="330"/>
    </location>
</feature>
<feature type="compositionally biased region" description="Basic and acidic residues" evidence="1">
    <location>
        <begin position="1311"/>
        <end position="1327"/>
    </location>
</feature>
<keyword evidence="2" id="KW-0472">Membrane</keyword>
<dbReference type="OrthoDB" id="5873279at2759"/>
<accession>A0A2T6ZCQ4</accession>
<feature type="compositionally biased region" description="Basic and acidic residues" evidence="1">
    <location>
        <begin position="453"/>
        <end position="466"/>
    </location>
</feature>
<feature type="compositionally biased region" description="Basic and acidic residues" evidence="1">
    <location>
        <begin position="356"/>
        <end position="382"/>
    </location>
</feature>
<feature type="compositionally biased region" description="Basic and acidic residues" evidence="1">
    <location>
        <begin position="532"/>
        <end position="545"/>
    </location>
</feature>
<feature type="compositionally biased region" description="Polar residues" evidence="1">
    <location>
        <begin position="1022"/>
        <end position="1052"/>
    </location>
</feature>
<keyword evidence="2" id="KW-1133">Transmembrane helix</keyword>
<name>A0A2T6ZCQ4_TUBBO</name>
<evidence type="ECO:0000313" key="4">
    <source>
        <dbReference type="Proteomes" id="UP000244722"/>
    </source>
</evidence>
<feature type="region of interest" description="Disordered" evidence="1">
    <location>
        <begin position="1391"/>
        <end position="1416"/>
    </location>
</feature>
<feature type="region of interest" description="Disordered" evidence="1">
    <location>
        <begin position="1438"/>
        <end position="1503"/>
    </location>
</feature>
<feature type="compositionally biased region" description="Polar residues" evidence="1">
    <location>
        <begin position="1622"/>
        <end position="1631"/>
    </location>
</feature>
<feature type="compositionally biased region" description="Basic and acidic residues" evidence="1">
    <location>
        <begin position="151"/>
        <end position="191"/>
    </location>
</feature>
<sequence>MDSTPDSERPPAPLLDHITTDPHEDSYTDSGDPTKLKNAKNIGTTTPEVEGEDNEPVTTIEDYPSTPVSTMDPLFQSLPLTGESREDSTPLPPTPEEPEFRVSEEAETTSLSPPTETEEKQSDGVEEPKAEVREGSDMGSKPAEGEEVVEVDEKVEVPESSETKQEPSEVKAVDLETGEKGLETLVEKMEEGSAPEAANLKILEPNASEEEPSKGAPGANGEIATAIDETPAVLNASDFSTEALRTAEPVEGTDDKSRDTPAAEVAEDVTEKLSSDIIDTKYRDNSEPQNIQDSEPAIDEPKAEEAAYGGEGDSEVQQEHEAKEAEHPEVTEPAMGNTDPNTKTAEHTPDAILEAVVEKREDGEVRPKAGETDTTIGDHESEPVSEAVPVLEADSVPSLEKSSVAEGPGMAQSETIDLEAGDALEPIASPETKEAEETRPEVTGAADAEPEEEKLLLEKSTEVAEEPKDEVEDEPKEGLEALKEESEEEPKGETTEATEAEPPTMEVLPLAEPPKEEVSISSAAGQDSPDSESAKELAGDAKEESETNELVEPEPQAAQVLPVTEPSKEGDDSPSVEADPGAEPESTGESKEDMKVETEHEVEEEPESGATEISEPVKADPAVPDALLTETPEEEVPSIGVEASPQSEPSEEPEDRSEVFKAEPLEGLDGETGNSTSEELRAPEEVGAPASMGAPLDDGSGQELEGAVAAEPDIPKDKEQETQEVVQVTSILDKAKPEESEHKPADAENSPAADVKEVAPVEIYEGNDASTVSKTEIGGGISADAGPEAPIGESEEATKSEPITGLEPKEVFTETLVEEGKLSELAEVPTVVVEKTIENQPSYGEDLGPDATEGQKEAFEMRKADAEPDEVIMTEESPTPQIVPVEENTFESTPDDSGEAPSEPMDEIKAEPATNPAANEKGEDLAQDEPIVVSHDDAPPGEVEKAEAAVEYPRPDPQEAAEAPKEAEAAEDGKPPVSPEQKHDDELEGEPSSVEELVAVAAVVTGETTVSGTDDNKDLPGETSTGPVPASGSFSDPASTTGGNKAQVQTEPEATDEVTEAAAGSSPLDEPQSFETPSDIVAEHVLAPRTEEPGVMAPTETSDKAEEPTSSKELEEASVARGIAHSVEPTREASEENVVDSSVGPGIKLDQDSCEGVVTSSPTTLEGTQQVVKEEASVQEPEEKEQEFSVSPLPASQTIGNPIDLAPGEKVPVEFKVSTEDTVQAEDNPSEHASAKPSEIPLPVTGDVKPTVQPEAPAESRPEEQIFSINPLPDSKTFGNPINLRPGEPIPICLTEASVADNVKLDEEMFKKPEDKAPVAEEAKAEGSDGGTGEKILAVGVGAGLAGLGAYAAVRHFDDKTEASKHSSEKASPVASKYMDQALPKYFFNELAPASPTDPEIGGRSPAIDASAKPIPSAAQEQVLPIEVSFTTPAIPKELSESPVVSKTEIEPAHPADGSTEEIKPAGTEVLDKAPLQASAIDIPDDSAVSQSAGKSGSDEGDEVILEPAPQSAQSPVHGLVAPEEHVLKALKDAEASETPAIVVSAPPNPATGSGTAEVIQPSSSEVAFDEVSANKARESGEIFAHPVWNQSVSPLLQYSLENTPEGVRKRRAPGAGGEVSRPTSSGADTVSTRHHRNIMNGFWHVVLFGWLRGFGRFFGGIFSKSKSKKQRK</sequence>
<feature type="compositionally biased region" description="Low complexity" evidence="1">
    <location>
        <begin position="992"/>
        <end position="1011"/>
    </location>
</feature>
<reference evidence="3 4" key="1">
    <citation type="submission" date="2017-04" db="EMBL/GenBank/DDBJ databases">
        <title>Draft genome sequence of Tuber borchii Vittad., a whitish edible truffle.</title>
        <authorList>
            <consortium name="DOE Joint Genome Institute"/>
            <person name="Murat C."/>
            <person name="Kuo A."/>
            <person name="Barry K.W."/>
            <person name="Clum A."/>
            <person name="Dockter R.B."/>
            <person name="Fauchery L."/>
            <person name="Iotti M."/>
            <person name="Kohler A."/>
            <person name="Labutti K."/>
            <person name="Lindquist E.A."/>
            <person name="Lipzen A."/>
            <person name="Ohm R.A."/>
            <person name="Wang M."/>
            <person name="Grigoriev I.V."/>
            <person name="Zambonelli A."/>
            <person name="Martin F.M."/>
        </authorList>
    </citation>
    <scope>NUCLEOTIDE SEQUENCE [LARGE SCALE GENOMIC DNA]</scope>
    <source>
        <strain evidence="3 4">Tbo3840</strain>
    </source>
</reference>